<keyword evidence="11 12" id="KW-0472">Membrane</keyword>
<comment type="subcellular location">
    <subcellularLocation>
        <location evidence="12">Cell membrane</location>
        <topology evidence="12">Multi-pass membrane protein</topology>
    </subcellularLocation>
    <subcellularLocation>
        <location evidence="1">Membrane</location>
        <topology evidence="1">Multi-pass membrane protein</topology>
    </subcellularLocation>
</comment>
<evidence type="ECO:0000256" key="3">
    <source>
        <dbReference type="ARBA" id="ARBA00022448"/>
    </source>
</evidence>
<keyword evidence="5 12" id="KW-0633">Potassium transport</keyword>
<feature type="domain" description="K+ potassium transporter integral membrane" evidence="13">
    <location>
        <begin position="12"/>
        <end position="467"/>
    </location>
</feature>
<feature type="transmembrane region" description="Helical" evidence="12">
    <location>
        <begin position="50"/>
        <end position="70"/>
    </location>
</feature>
<protein>
    <recommendedName>
        <fullName evidence="12">Probable potassium transport system protein Kup</fullName>
    </recommendedName>
</protein>
<comment type="caution">
    <text evidence="15">The sequence shown here is derived from an EMBL/GenBank/DDBJ whole genome shotgun (WGS) entry which is preliminary data.</text>
</comment>
<dbReference type="GO" id="GO:0005886">
    <property type="term" value="C:plasma membrane"/>
    <property type="evidence" value="ECO:0007669"/>
    <property type="project" value="UniProtKB-SubCell"/>
</dbReference>
<feature type="transmembrane region" description="Helical" evidence="12">
    <location>
        <begin position="12"/>
        <end position="30"/>
    </location>
</feature>
<dbReference type="GO" id="GO:0015079">
    <property type="term" value="F:potassium ion transmembrane transporter activity"/>
    <property type="evidence" value="ECO:0007669"/>
    <property type="project" value="UniProtKB-UniRule"/>
</dbReference>
<dbReference type="InterPro" id="IPR053952">
    <property type="entry name" value="K_trans_C"/>
</dbReference>
<dbReference type="PANTHER" id="PTHR30540:SF79">
    <property type="entry name" value="LOW AFFINITY POTASSIUM TRANSPORT SYSTEM PROTEIN KUP"/>
    <property type="match status" value="1"/>
</dbReference>
<evidence type="ECO:0000256" key="7">
    <source>
        <dbReference type="ARBA" id="ARBA00022847"/>
    </source>
</evidence>
<evidence type="ECO:0000256" key="2">
    <source>
        <dbReference type="ARBA" id="ARBA00007019"/>
    </source>
</evidence>
<reference evidence="15 16" key="1">
    <citation type="submission" date="2020-03" db="EMBL/GenBank/DDBJ databases">
        <title>Sequencing the genomes of 1000 actinobacteria strains.</title>
        <authorList>
            <person name="Klenk H.-P."/>
        </authorList>
    </citation>
    <scope>NUCLEOTIDE SEQUENCE [LARGE SCALE GENOMIC DNA]</scope>
    <source>
        <strain evidence="15 16">DSM 44556</strain>
    </source>
</reference>
<keyword evidence="6 12" id="KW-0812">Transmembrane</keyword>
<dbReference type="Pfam" id="PF22776">
    <property type="entry name" value="K_trans_C"/>
    <property type="match status" value="1"/>
</dbReference>
<comment type="catalytic activity">
    <reaction evidence="12">
        <text>K(+)(in) + H(+)(in) = K(+)(out) + H(+)(out)</text>
        <dbReference type="Rhea" id="RHEA:28490"/>
        <dbReference type="ChEBI" id="CHEBI:15378"/>
        <dbReference type="ChEBI" id="CHEBI:29103"/>
    </reaction>
</comment>
<accession>A0A7X5U6F3</accession>
<dbReference type="HAMAP" id="MF_01522">
    <property type="entry name" value="Kup"/>
    <property type="match status" value="1"/>
</dbReference>
<feature type="transmembrane region" description="Helical" evidence="12">
    <location>
        <begin position="248"/>
        <end position="271"/>
    </location>
</feature>
<feature type="transmembrane region" description="Helical" evidence="12">
    <location>
        <begin position="103"/>
        <end position="123"/>
    </location>
</feature>
<evidence type="ECO:0000256" key="4">
    <source>
        <dbReference type="ARBA" id="ARBA00022475"/>
    </source>
</evidence>
<dbReference type="Gene3D" id="1.20.1740.10">
    <property type="entry name" value="Amino acid/polyamine transporter I"/>
    <property type="match status" value="1"/>
</dbReference>
<dbReference type="InterPro" id="IPR003855">
    <property type="entry name" value="K+_transporter"/>
</dbReference>
<keyword evidence="4 12" id="KW-1003">Cell membrane</keyword>
<keyword evidence="16" id="KW-1185">Reference proteome</keyword>
<evidence type="ECO:0000256" key="11">
    <source>
        <dbReference type="ARBA" id="ARBA00023136"/>
    </source>
</evidence>
<evidence type="ECO:0000256" key="9">
    <source>
        <dbReference type="ARBA" id="ARBA00022989"/>
    </source>
</evidence>
<dbReference type="InterPro" id="IPR023051">
    <property type="entry name" value="Kup"/>
</dbReference>
<name>A0A7X5U6F3_9MYCO</name>
<dbReference type="EMBL" id="JAANOW010000006">
    <property type="protein sequence ID" value="NIH99303.1"/>
    <property type="molecule type" value="Genomic_DNA"/>
</dbReference>
<keyword evidence="3 12" id="KW-0813">Transport</keyword>
<keyword evidence="9 12" id="KW-1133">Transmembrane helix</keyword>
<evidence type="ECO:0000259" key="13">
    <source>
        <dbReference type="Pfam" id="PF02705"/>
    </source>
</evidence>
<feature type="transmembrane region" description="Helical" evidence="12">
    <location>
        <begin position="341"/>
        <end position="361"/>
    </location>
</feature>
<evidence type="ECO:0000256" key="10">
    <source>
        <dbReference type="ARBA" id="ARBA00023065"/>
    </source>
</evidence>
<feature type="transmembrane region" description="Helical" evidence="12">
    <location>
        <begin position="291"/>
        <end position="320"/>
    </location>
</feature>
<evidence type="ECO:0000256" key="12">
    <source>
        <dbReference type="HAMAP-Rule" id="MF_01522"/>
    </source>
</evidence>
<organism evidence="15 16">
    <name type="scientific">Mycolicibacterium fluoranthenivorans</name>
    <dbReference type="NCBI Taxonomy" id="258505"/>
    <lineage>
        <taxon>Bacteria</taxon>
        <taxon>Bacillati</taxon>
        <taxon>Actinomycetota</taxon>
        <taxon>Actinomycetes</taxon>
        <taxon>Mycobacteriales</taxon>
        <taxon>Mycobacteriaceae</taxon>
        <taxon>Mycolicibacterium</taxon>
    </lineage>
</organism>
<evidence type="ECO:0000313" key="15">
    <source>
        <dbReference type="EMBL" id="NIH99303.1"/>
    </source>
</evidence>
<gene>
    <name evidence="12" type="primary">kup</name>
    <name evidence="15" type="ORF">FHU31_006330</name>
</gene>
<feature type="domain" description="K+ potassium transporter C-terminal" evidence="14">
    <location>
        <begin position="480"/>
        <end position="633"/>
    </location>
</feature>
<dbReference type="PANTHER" id="PTHR30540">
    <property type="entry name" value="OSMOTIC STRESS POTASSIUM TRANSPORTER"/>
    <property type="match status" value="1"/>
</dbReference>
<evidence type="ECO:0000256" key="5">
    <source>
        <dbReference type="ARBA" id="ARBA00022538"/>
    </source>
</evidence>
<feature type="transmembrane region" description="Helical" evidence="12">
    <location>
        <begin position="214"/>
        <end position="236"/>
    </location>
</feature>
<evidence type="ECO:0000259" key="14">
    <source>
        <dbReference type="Pfam" id="PF22776"/>
    </source>
</evidence>
<dbReference type="GO" id="GO:0015293">
    <property type="term" value="F:symporter activity"/>
    <property type="evidence" value="ECO:0007669"/>
    <property type="project" value="UniProtKB-UniRule"/>
</dbReference>
<feature type="transmembrane region" description="Helical" evidence="12">
    <location>
        <begin position="173"/>
        <end position="194"/>
    </location>
</feature>
<evidence type="ECO:0000313" key="16">
    <source>
        <dbReference type="Proteomes" id="UP000547444"/>
    </source>
</evidence>
<evidence type="ECO:0000256" key="8">
    <source>
        <dbReference type="ARBA" id="ARBA00022958"/>
    </source>
</evidence>
<feature type="transmembrane region" description="Helical" evidence="12">
    <location>
        <begin position="399"/>
        <end position="420"/>
    </location>
</feature>
<keyword evidence="8 12" id="KW-0630">Potassium</keyword>
<sequence length="634" mass="67990">MHNKQALRPPLVIAALGVVFGDIGTSPIYTLQTVFNPGDPHPVPISETHVYGVVSLIFWSVMLIVTLTYVSLVMRADNDGEGGVMALITLVRRCCPAGHERKAAVLSGLGLFGAALFFGDSMITPAISVLSSIEGLKVIEPEFDRWVIPLTVVIIVALFSVQRRGTENIGRFFGPVMIAWFSGIGACGIGGIVAHPDILRALSPTYALGFMAGHFHIAFFALAAVVLSVTGAEALYADMGHFGRPAIVTAWLALVLPACVLSYFGQGALLLGDENAVSAPFFLLVPEWARIPMVVLATAATVIASQAVITGAFSVAAQAAQLGYLPRLRIAHTSAQAMGQIYVPWINGVLMVAVLTLVLAFRSSAALAYAFGMAVTGTITITTLLFLYQARARWHTPLWIVVVGGGALLVVDLMFFAANLTKLVHGAWLPLLIAIAAFTVMVTWQRGRDVVTKAREEAEGPLQDFVDKLVADPAATVRIPGTAVFLNRGGETAPLSMRANVEHNHVLHEHAVIMSLDVQPVPRVPDDQRITLDNLGYTDDGISFVSAKFGYMERPDVPAALRLVEEHPSMEAPLSVDDATYFLSKLELTPGDAPTMAPWRKRLFIATSYITADAAGHFGLPLDRTVIIGSRIEV</sequence>
<evidence type="ECO:0000256" key="1">
    <source>
        <dbReference type="ARBA" id="ARBA00004141"/>
    </source>
</evidence>
<comment type="similarity">
    <text evidence="2 12">Belongs to the HAK/KUP transporter (TC 2.A.72) family.</text>
</comment>
<keyword evidence="10 12" id="KW-0406">Ion transport</keyword>
<dbReference type="RefSeq" id="WP_409371189.1">
    <property type="nucleotide sequence ID" value="NZ_JAANOW010000006.1"/>
</dbReference>
<dbReference type="Proteomes" id="UP000547444">
    <property type="component" value="Unassembled WGS sequence"/>
</dbReference>
<dbReference type="InterPro" id="IPR053951">
    <property type="entry name" value="K_trans_N"/>
</dbReference>
<dbReference type="AlphaFoldDB" id="A0A7X5U6F3"/>
<feature type="transmembrane region" description="Helical" evidence="12">
    <location>
        <begin position="367"/>
        <end position="387"/>
    </location>
</feature>
<feature type="transmembrane region" description="Helical" evidence="12">
    <location>
        <begin position="143"/>
        <end position="161"/>
    </location>
</feature>
<feature type="transmembrane region" description="Helical" evidence="12">
    <location>
        <begin position="426"/>
        <end position="444"/>
    </location>
</feature>
<dbReference type="Pfam" id="PF02705">
    <property type="entry name" value="K_trans"/>
    <property type="match status" value="1"/>
</dbReference>
<comment type="function">
    <text evidence="12">Transport of potassium into the cell. Likely operates as a K(+):H(+) symporter.</text>
</comment>
<keyword evidence="7 12" id="KW-0769">Symport</keyword>
<proteinExistence type="inferred from homology"/>
<evidence type="ECO:0000256" key="6">
    <source>
        <dbReference type="ARBA" id="ARBA00022692"/>
    </source>
</evidence>